<dbReference type="AlphaFoldDB" id="E8R9H6"/>
<evidence type="ECO:0000313" key="3">
    <source>
        <dbReference type="Proteomes" id="UP000001068"/>
    </source>
</evidence>
<keyword evidence="2" id="KW-0645">Protease</keyword>
<feature type="domain" description="Peptidase M28" evidence="1">
    <location>
        <begin position="301"/>
        <end position="410"/>
    </location>
</feature>
<dbReference type="Pfam" id="PF04389">
    <property type="entry name" value="Peptidase_M28"/>
    <property type="match status" value="1"/>
</dbReference>
<evidence type="ECO:0000313" key="2">
    <source>
        <dbReference type="EMBL" id="ADV65152.1"/>
    </source>
</evidence>
<dbReference type="STRING" id="765177.Desmu_0848"/>
<dbReference type="EMBL" id="CP002363">
    <property type="protein sequence ID" value="ADV65152.1"/>
    <property type="molecule type" value="Genomic_DNA"/>
</dbReference>
<dbReference type="eggNOG" id="arCOG02959">
    <property type="taxonomic scope" value="Archaea"/>
</dbReference>
<protein>
    <submittedName>
        <fullName evidence="2">Aminopeptidase-like protein</fullName>
    </submittedName>
</protein>
<proteinExistence type="predicted"/>
<sequence precursor="true">MPTWGLTGLIKELLSSLAKNARGSLTSDMVNMLTRHHRIQGSTGLENALSDLYDALEGIGYSPRVIEVPSDSRKGFIDSPVSWEIEDAFLQFKAGGKLLEEYSFTEHPTLVAAHSPPGEGCGTLSLCNGGECHGDAVLARGPAYEAYSRADAKLVVVYEPKRYIDAVPYTGLFLHSNEVKDTVVMNIPYRTALKLMSMLVENPGRKIEVCWSNRSRYTSKPMHVLIACNDNVDGPGVVLVSHICHPRPGAHDNASGSVANYVAAFISHVMRLDIPLCHVWVPEFTGTVYLDRALPWRPLGVVNLDMVGSKQWITGSTLNIVNAPLYMDSTIVPYTYLAVKAVLDTAPSFSGFDLPGSRYSLSPYTAGSDHDVFLSWGVDTVMLNEWPSKYYHTDMDTAETLSQRSLTDTAVASLLAAYMAYKRYRVNFVTNVFLDYLKTWYALEAMKTGFNTGLDELSRRISDQARLKPGEIRGIASPVSTRLIQRLIGFEKYREITEVKGAVSYLTLYAPLAYVNGISDASQLFQLENLVKWSNREEALISEAWELIRNEVLK</sequence>
<reference evidence="3" key="1">
    <citation type="submission" date="2010-11" db="EMBL/GenBank/DDBJ databases">
        <title>The complete genome of Desulfurococcus mucosus DSM 2162.</title>
        <authorList>
            <consortium name="US DOE Joint Genome Institute (JGI-PGF)"/>
            <person name="Lucas S."/>
            <person name="Copeland A."/>
            <person name="Lapidus A."/>
            <person name="Bruce D."/>
            <person name="Goodwin L."/>
            <person name="Pitluck S."/>
            <person name="Kyrpides N."/>
            <person name="Mavromatis K."/>
            <person name="Pagani I."/>
            <person name="Ivanova N."/>
            <person name="Ovchinnikova G."/>
            <person name="Chertkov O."/>
            <person name="Held B."/>
            <person name="Brettin T."/>
            <person name="Detter J.C."/>
            <person name="Tapia R."/>
            <person name="Han C."/>
            <person name="Land M."/>
            <person name="Hauser L."/>
            <person name="Markowitz V."/>
            <person name="Cheng J.-F."/>
            <person name="Hugenholtz P."/>
            <person name="Woyke T."/>
            <person name="Wu D."/>
            <person name="Wirth R."/>
            <person name="Bilek Y."/>
            <person name="Hader T."/>
            <person name="Klenk H.-P."/>
            <person name="Eisen J.A."/>
        </authorList>
    </citation>
    <scope>NUCLEOTIDE SEQUENCE [LARGE SCALE GENOMIC DNA]</scope>
    <source>
        <strain evidence="3">ATCC 35584 / DSM 2162 / JCM 9187 / O7/1</strain>
    </source>
</reference>
<dbReference type="HOGENOM" id="CLU_035477_0_0_2"/>
<dbReference type="GO" id="GO:0004177">
    <property type="term" value="F:aminopeptidase activity"/>
    <property type="evidence" value="ECO:0007669"/>
    <property type="project" value="UniProtKB-KW"/>
</dbReference>
<dbReference type="RefSeq" id="WP_013562374.1">
    <property type="nucleotide sequence ID" value="NC_014961.1"/>
</dbReference>
<evidence type="ECO:0000259" key="1">
    <source>
        <dbReference type="Pfam" id="PF04389"/>
    </source>
</evidence>
<dbReference type="InterPro" id="IPR007484">
    <property type="entry name" value="Peptidase_M28"/>
</dbReference>
<name>E8R9H6_DESM0</name>
<accession>E8R9H6</accession>
<keyword evidence="2" id="KW-0378">Hydrolase</keyword>
<gene>
    <name evidence="2" type="ordered locus">Desmu_0848</name>
</gene>
<organism evidence="2 3">
    <name type="scientific">Desulfurococcus mucosus (strain ATCC 35584 / DSM 2162 / JCM 9187 / O7/1)</name>
    <dbReference type="NCBI Taxonomy" id="765177"/>
    <lineage>
        <taxon>Archaea</taxon>
        <taxon>Thermoproteota</taxon>
        <taxon>Thermoprotei</taxon>
        <taxon>Desulfurococcales</taxon>
        <taxon>Desulfurococcaceae</taxon>
        <taxon>Desulfurococcus</taxon>
    </lineage>
</organism>
<keyword evidence="2" id="KW-0031">Aminopeptidase</keyword>
<reference evidence="2 3" key="2">
    <citation type="journal article" date="2011" name="Stand. Genomic Sci.">
        <title>Complete genome sequence of Desulfurococcus mucosus type strain (O7/1).</title>
        <authorList>
            <person name="Wirth R."/>
            <person name="Chertkov O."/>
            <person name="Held B."/>
            <person name="Lapidus A."/>
            <person name="Nolan M."/>
            <person name="Lucas S."/>
            <person name="Hammon N."/>
            <person name="Deshpande S."/>
            <person name="Cheng J.F."/>
            <person name="Tapia R."/>
            <person name="Han C."/>
            <person name="Goodwin L."/>
            <person name="Pitluck S."/>
            <person name="Liolios K."/>
            <person name="Ioanna P."/>
            <person name="Ivanova N."/>
            <person name="Mavromatis K."/>
            <person name="Mikhailova N."/>
            <person name="Pati A."/>
            <person name="Chen A."/>
            <person name="Palaniappan K."/>
            <person name="Land M."/>
            <person name="Hauser L."/>
            <person name="Chang Y.J."/>
            <person name="Jeffries C.D."/>
            <person name="Bilek Y."/>
            <person name="Hader T."/>
            <person name="Rohde M."/>
            <person name="Spring S."/>
            <person name="Sikorski J."/>
            <person name="Goker M."/>
            <person name="Woyke T."/>
            <person name="Bristow J."/>
            <person name="Eisen J.A."/>
            <person name="Markowitz V."/>
            <person name="Hugenholtz P."/>
            <person name="Kyrpides N.C."/>
            <person name="Klenk H.P."/>
        </authorList>
    </citation>
    <scope>NUCLEOTIDE SEQUENCE [LARGE SCALE GENOMIC DNA]</scope>
    <source>
        <strain evidence="3">ATCC 35584 / DSM 2162 / JCM 9187 / O7/1</strain>
    </source>
</reference>
<dbReference type="Proteomes" id="UP000001068">
    <property type="component" value="Chromosome"/>
</dbReference>
<dbReference type="KEGG" id="dmu:Desmu_0848"/>
<dbReference type="GeneID" id="10153545"/>
<dbReference type="Gene3D" id="3.40.630.10">
    <property type="entry name" value="Zn peptidases"/>
    <property type="match status" value="1"/>
</dbReference>
<keyword evidence="3" id="KW-1185">Reference proteome</keyword>
<dbReference type="SUPFAM" id="SSF53187">
    <property type="entry name" value="Zn-dependent exopeptidases"/>
    <property type="match status" value="1"/>
</dbReference>